<reference evidence="1 2" key="1">
    <citation type="submission" date="2018-02" db="EMBL/GenBank/DDBJ databases">
        <title>Draft genome of wild Prunus yedoensis var. nudiflora.</title>
        <authorList>
            <person name="Baek S."/>
            <person name="Kim J.-H."/>
            <person name="Choi K."/>
            <person name="Kim G.-B."/>
            <person name="Cho A."/>
            <person name="Jang H."/>
            <person name="Shin C.-H."/>
            <person name="Yu H.-J."/>
            <person name="Mun J.-H."/>
        </authorList>
    </citation>
    <scope>NUCLEOTIDE SEQUENCE [LARGE SCALE GENOMIC DNA]</scope>
    <source>
        <strain evidence="2">cv. Jeju island</strain>
        <tissue evidence="1">Leaf</tissue>
    </source>
</reference>
<sequence>MAAISCSASDSNPFWVQLPMPPQPPNTSAAALMPFRTSLLTQPMLLTTPTFSSQPTLFSRCSSALPCSVPALFVPRTP</sequence>
<name>A0A314YQ20_PRUYE</name>
<gene>
    <name evidence="1" type="ORF">Pyn_03445</name>
</gene>
<comment type="caution">
    <text evidence="1">The sequence shown here is derived from an EMBL/GenBank/DDBJ whole genome shotgun (WGS) entry which is preliminary data.</text>
</comment>
<keyword evidence="2" id="KW-1185">Reference proteome</keyword>
<evidence type="ECO:0000313" key="2">
    <source>
        <dbReference type="Proteomes" id="UP000250321"/>
    </source>
</evidence>
<protein>
    <submittedName>
        <fullName evidence="1">Uncharacterized protein</fullName>
    </submittedName>
</protein>
<dbReference type="Proteomes" id="UP000250321">
    <property type="component" value="Unassembled WGS sequence"/>
</dbReference>
<proteinExistence type="predicted"/>
<dbReference type="AlphaFoldDB" id="A0A314YQ20"/>
<evidence type="ECO:0000313" key="1">
    <source>
        <dbReference type="EMBL" id="PQQ10322.1"/>
    </source>
</evidence>
<dbReference type="EMBL" id="PJQY01000524">
    <property type="protein sequence ID" value="PQQ10322.1"/>
    <property type="molecule type" value="Genomic_DNA"/>
</dbReference>
<accession>A0A314YQ20</accession>
<organism evidence="1 2">
    <name type="scientific">Prunus yedoensis var. nudiflora</name>
    <dbReference type="NCBI Taxonomy" id="2094558"/>
    <lineage>
        <taxon>Eukaryota</taxon>
        <taxon>Viridiplantae</taxon>
        <taxon>Streptophyta</taxon>
        <taxon>Embryophyta</taxon>
        <taxon>Tracheophyta</taxon>
        <taxon>Spermatophyta</taxon>
        <taxon>Magnoliopsida</taxon>
        <taxon>eudicotyledons</taxon>
        <taxon>Gunneridae</taxon>
        <taxon>Pentapetalae</taxon>
        <taxon>rosids</taxon>
        <taxon>fabids</taxon>
        <taxon>Rosales</taxon>
        <taxon>Rosaceae</taxon>
        <taxon>Amygdaloideae</taxon>
        <taxon>Amygdaleae</taxon>
        <taxon>Prunus</taxon>
    </lineage>
</organism>